<dbReference type="GO" id="GO:0006509">
    <property type="term" value="P:membrane protein ectodomain proteolysis"/>
    <property type="evidence" value="ECO:0007669"/>
    <property type="project" value="TreeGrafter"/>
</dbReference>
<feature type="active site" evidence="1">
    <location>
        <position position="235"/>
    </location>
</feature>
<keyword evidence="3" id="KW-0732">Signal</keyword>
<evidence type="ECO:0000256" key="2">
    <source>
        <dbReference type="SAM" id="Phobius"/>
    </source>
</evidence>
<dbReference type="InterPro" id="IPR036436">
    <property type="entry name" value="Disintegrin_dom_sf"/>
</dbReference>
<dbReference type="SUPFAM" id="SSF55486">
    <property type="entry name" value="Metalloproteases ('zincins'), catalytic domain"/>
    <property type="match status" value="1"/>
</dbReference>
<dbReference type="InterPro" id="IPR051489">
    <property type="entry name" value="ADAM_Metalloproteinase"/>
</dbReference>
<evidence type="ECO:0000259" key="4">
    <source>
        <dbReference type="PROSITE" id="PS50215"/>
    </source>
</evidence>
<dbReference type="Pfam" id="PF16698">
    <property type="entry name" value="ADAM17_MPD"/>
    <property type="match status" value="1"/>
</dbReference>
<dbReference type="GO" id="GO:0046872">
    <property type="term" value="F:metal ion binding"/>
    <property type="evidence" value="ECO:0007669"/>
    <property type="project" value="UniProtKB-KW"/>
</dbReference>
<organism evidence="5 6">
    <name type="scientific">Ditylenchus dipsaci</name>
    <dbReference type="NCBI Taxonomy" id="166011"/>
    <lineage>
        <taxon>Eukaryota</taxon>
        <taxon>Metazoa</taxon>
        <taxon>Ecdysozoa</taxon>
        <taxon>Nematoda</taxon>
        <taxon>Chromadorea</taxon>
        <taxon>Rhabditida</taxon>
        <taxon>Tylenchina</taxon>
        <taxon>Tylenchomorpha</taxon>
        <taxon>Sphaerularioidea</taxon>
        <taxon>Anguinidae</taxon>
        <taxon>Anguininae</taxon>
        <taxon>Ditylenchus</taxon>
    </lineage>
</organism>
<dbReference type="Gene3D" id="4.10.70.30">
    <property type="match status" value="1"/>
</dbReference>
<accession>A0A915D6J6</accession>
<comment type="caution">
    <text evidence="1">Lacks conserved residue(s) required for the propagation of feature annotation.</text>
</comment>
<keyword evidence="5" id="KW-1185">Reference proteome</keyword>
<keyword evidence="2" id="KW-1133">Transmembrane helix</keyword>
<dbReference type="Proteomes" id="UP000887574">
    <property type="component" value="Unplaced"/>
</dbReference>
<evidence type="ECO:0000313" key="6">
    <source>
        <dbReference type="WBParaSite" id="jg16263"/>
    </source>
</evidence>
<evidence type="ECO:0000256" key="3">
    <source>
        <dbReference type="SAM" id="SignalP"/>
    </source>
</evidence>
<protein>
    <submittedName>
        <fullName evidence="6">Peptidase M12B domain-containing protein</fullName>
    </submittedName>
</protein>
<keyword evidence="2" id="KW-0812">Transmembrane</keyword>
<dbReference type="GO" id="GO:0004222">
    <property type="term" value="F:metalloendopeptidase activity"/>
    <property type="evidence" value="ECO:0007669"/>
    <property type="project" value="InterPro"/>
</dbReference>
<evidence type="ECO:0000313" key="5">
    <source>
        <dbReference type="Proteomes" id="UP000887574"/>
    </source>
</evidence>
<dbReference type="AlphaFoldDB" id="A0A915D6J6"/>
<dbReference type="Gene3D" id="4.10.70.10">
    <property type="entry name" value="Disintegrin domain"/>
    <property type="match status" value="1"/>
</dbReference>
<dbReference type="PANTHER" id="PTHR45702">
    <property type="entry name" value="ADAM10/ADAM17 METALLOPEPTIDASE FAMILY MEMBER"/>
    <property type="match status" value="1"/>
</dbReference>
<dbReference type="InterPro" id="IPR024079">
    <property type="entry name" value="MetalloPept_cat_dom_sf"/>
</dbReference>
<dbReference type="Pfam" id="PF13688">
    <property type="entry name" value="Reprolysin_5"/>
    <property type="match status" value="1"/>
</dbReference>
<keyword evidence="1" id="KW-0862">Zinc</keyword>
<dbReference type="PROSITE" id="PS51257">
    <property type="entry name" value="PROKAR_LIPOPROTEIN"/>
    <property type="match status" value="1"/>
</dbReference>
<dbReference type="SMART" id="SM00050">
    <property type="entry name" value="DISIN"/>
    <property type="match status" value="1"/>
</dbReference>
<dbReference type="InterPro" id="IPR001590">
    <property type="entry name" value="Peptidase_M12B"/>
</dbReference>
<reference evidence="6" key="1">
    <citation type="submission" date="2022-11" db="UniProtKB">
        <authorList>
            <consortium name="WormBaseParasite"/>
        </authorList>
    </citation>
    <scope>IDENTIFICATION</scope>
</reference>
<sequence>MTPYLQKPESTCRVFTRILWSTILLLSVLAVSCQSDSYSLHLDDHNSNESSAPSDSYFSKFIRKRSVGDPSDAVKKNRCELKLVADYEFFQVIGNGNYANAARYLVNMIERINGIFTAVDWGLDINGKRLVNLGFSIKEIKIFDRPTSSSPFHFNSLVSTHEDGSFYAFEVLKSFSEEEGTNSTCLSMLVSAKVFDQGILGVANIGEKDFELVISVRRKSELMITRVVDLVAAHELGHAWGAIHDEIEDDCIAPNSQGNPSFVMHESSNTGYDKNNYFFSPCSVRSIHKVLYGLAHQCFVEEKSALCGNGILEAGEECDSGHLSADNASDLCCTSECRLHARTPCQPKSSETCKKAVFCSGNSSLCPEPEPIENGADCVDEGKCFDGDCVSFCENISKNLSPCICENITESCKRCCRSLDSGLCAPVTPIRWLSDGSICIQGQCHNKVCEKKVTDEASLLWKIFRNFKETPDHKFFADYFVFIIVFVSLLIWCPCGAFIVYNDRRKHTDAVRNSSEDVIHIVPAKRVFHEQ</sequence>
<feature type="domain" description="Peptidase M12B" evidence="4">
    <location>
        <begin position="77"/>
        <end position="303"/>
    </location>
</feature>
<proteinExistence type="predicted"/>
<name>A0A915D6J6_9BILA</name>
<dbReference type="PROSITE" id="PS50215">
    <property type="entry name" value="ADAM_MEPRO"/>
    <property type="match status" value="1"/>
</dbReference>
<feature type="binding site" evidence="1">
    <location>
        <position position="234"/>
    </location>
    <ligand>
        <name>Zn(2+)</name>
        <dbReference type="ChEBI" id="CHEBI:29105"/>
        <note>catalytic</note>
    </ligand>
</feature>
<feature type="binding site" evidence="1">
    <location>
        <position position="244"/>
    </location>
    <ligand>
        <name>Zn(2+)</name>
        <dbReference type="ChEBI" id="CHEBI:29105"/>
        <note>catalytic</note>
    </ligand>
</feature>
<dbReference type="GO" id="GO:0007219">
    <property type="term" value="P:Notch signaling pathway"/>
    <property type="evidence" value="ECO:0007669"/>
    <property type="project" value="TreeGrafter"/>
</dbReference>
<dbReference type="WBParaSite" id="jg16263">
    <property type="protein sequence ID" value="jg16263"/>
    <property type="gene ID" value="jg16263"/>
</dbReference>
<dbReference type="InterPro" id="IPR001762">
    <property type="entry name" value="Disintegrin_dom"/>
</dbReference>
<feature type="chain" id="PRO_5036857673" evidence="3">
    <location>
        <begin position="31"/>
        <end position="531"/>
    </location>
</feature>
<keyword evidence="2" id="KW-0472">Membrane</keyword>
<dbReference type="Gene3D" id="3.40.390.10">
    <property type="entry name" value="Collagenase (Catalytic Domain)"/>
    <property type="match status" value="1"/>
</dbReference>
<dbReference type="PANTHER" id="PTHR45702:SF6">
    <property type="entry name" value="DISINTEGRIN AND METALLOPROTEINASE DOMAIN-CONTAINING PROTEIN 17"/>
    <property type="match status" value="1"/>
</dbReference>
<feature type="signal peptide" evidence="3">
    <location>
        <begin position="1"/>
        <end position="30"/>
    </location>
</feature>
<dbReference type="SUPFAM" id="SSF57552">
    <property type="entry name" value="Blood coagulation inhibitor (disintegrin)"/>
    <property type="match status" value="1"/>
</dbReference>
<dbReference type="InterPro" id="IPR032029">
    <property type="entry name" value="ADAM17_MPD"/>
</dbReference>
<keyword evidence="1" id="KW-0479">Metal-binding</keyword>
<evidence type="ECO:0000256" key="1">
    <source>
        <dbReference type="PROSITE-ProRule" id="PRU00276"/>
    </source>
</evidence>
<dbReference type="GO" id="GO:0005886">
    <property type="term" value="C:plasma membrane"/>
    <property type="evidence" value="ECO:0007669"/>
    <property type="project" value="TreeGrafter"/>
</dbReference>
<feature type="binding site" evidence="1">
    <location>
        <position position="238"/>
    </location>
    <ligand>
        <name>Zn(2+)</name>
        <dbReference type="ChEBI" id="CHEBI:29105"/>
        <note>catalytic</note>
    </ligand>
</feature>
<feature type="transmembrane region" description="Helical" evidence="2">
    <location>
        <begin position="479"/>
        <end position="501"/>
    </location>
</feature>